<feature type="transmembrane region" description="Helical" evidence="7">
    <location>
        <begin position="177"/>
        <end position="196"/>
    </location>
</feature>
<proteinExistence type="predicted"/>
<gene>
    <name evidence="8" type="ORF">FEV53_09470</name>
</gene>
<dbReference type="AlphaFoldDB" id="A0A547Q2P7"/>
<evidence type="ECO:0000256" key="1">
    <source>
        <dbReference type="ARBA" id="ARBA00004533"/>
    </source>
</evidence>
<feature type="transmembrane region" description="Helical" evidence="7">
    <location>
        <begin position="147"/>
        <end position="171"/>
    </location>
</feature>
<evidence type="ECO:0000256" key="3">
    <source>
        <dbReference type="ARBA" id="ARBA00022519"/>
    </source>
</evidence>
<evidence type="ECO:0000256" key="4">
    <source>
        <dbReference type="ARBA" id="ARBA00022692"/>
    </source>
</evidence>
<sequence>MESSGTQKLITAREAGLVSCTRCSKVWPMEHKTCGRCGGKLVSRDMMSLQRVWAWMAVGLMCYIPANVFPMLNTQVLGKTSGNTIIGGAITLAHHGGYFVALVILLASVAIPVGKFIAVAYLAVSVRRPDMLRNEQRHKLYHFVEFIGRWSMIDVFVVIITSALIQFSVAVTVRPGIAAITFALSVIFTMFAAMSFDPRMIWDNDGRGWPETGNDRNE</sequence>
<organism evidence="8 9">
    <name type="scientific">Palleronia caenipelagi</name>
    <dbReference type="NCBI Taxonomy" id="2489174"/>
    <lineage>
        <taxon>Bacteria</taxon>
        <taxon>Pseudomonadati</taxon>
        <taxon>Pseudomonadota</taxon>
        <taxon>Alphaproteobacteria</taxon>
        <taxon>Rhodobacterales</taxon>
        <taxon>Roseobacteraceae</taxon>
        <taxon>Palleronia</taxon>
    </lineage>
</organism>
<evidence type="ECO:0000256" key="5">
    <source>
        <dbReference type="ARBA" id="ARBA00022989"/>
    </source>
</evidence>
<keyword evidence="3" id="KW-0997">Cell inner membrane</keyword>
<keyword evidence="2" id="KW-1003">Cell membrane</keyword>
<name>A0A547Q2P7_9RHOB</name>
<reference evidence="8 9" key="1">
    <citation type="submission" date="2019-06" db="EMBL/GenBank/DDBJ databases">
        <title>Paenimaribius caenipelagi gen. nov., sp. nov., isolated from a tidal flat.</title>
        <authorList>
            <person name="Yoon J.-H."/>
        </authorList>
    </citation>
    <scope>NUCLEOTIDE SEQUENCE [LARGE SCALE GENOMIC DNA]</scope>
    <source>
        <strain evidence="8 9">JBTF-M29</strain>
    </source>
</reference>
<dbReference type="InterPro" id="IPR007498">
    <property type="entry name" value="PqiA-like"/>
</dbReference>
<protein>
    <submittedName>
        <fullName evidence="8">Paraquat-inducible membrane protein A</fullName>
    </submittedName>
</protein>
<dbReference type="InterPro" id="IPR051800">
    <property type="entry name" value="PqiA-PqiB_transport"/>
</dbReference>
<evidence type="ECO:0000256" key="6">
    <source>
        <dbReference type="ARBA" id="ARBA00023136"/>
    </source>
</evidence>
<dbReference type="GO" id="GO:0005886">
    <property type="term" value="C:plasma membrane"/>
    <property type="evidence" value="ECO:0007669"/>
    <property type="project" value="UniProtKB-SubCell"/>
</dbReference>
<keyword evidence="9" id="KW-1185">Reference proteome</keyword>
<accession>A0A547Q2P7</accession>
<keyword evidence="6 7" id="KW-0472">Membrane</keyword>
<feature type="transmembrane region" description="Helical" evidence="7">
    <location>
        <begin position="98"/>
        <end position="126"/>
    </location>
</feature>
<keyword evidence="4 7" id="KW-0812">Transmembrane</keyword>
<evidence type="ECO:0000313" key="9">
    <source>
        <dbReference type="Proteomes" id="UP000318590"/>
    </source>
</evidence>
<dbReference type="OrthoDB" id="9800207at2"/>
<dbReference type="Proteomes" id="UP000318590">
    <property type="component" value="Unassembled WGS sequence"/>
</dbReference>
<evidence type="ECO:0000256" key="7">
    <source>
        <dbReference type="SAM" id="Phobius"/>
    </source>
</evidence>
<dbReference type="PANTHER" id="PTHR30462">
    <property type="entry name" value="INTERMEMBRANE TRANSPORT PROTEIN PQIB-RELATED"/>
    <property type="match status" value="1"/>
</dbReference>
<dbReference type="EMBL" id="VFSV01000013">
    <property type="protein sequence ID" value="TRD20666.1"/>
    <property type="molecule type" value="Genomic_DNA"/>
</dbReference>
<dbReference type="Pfam" id="PF04403">
    <property type="entry name" value="PqiA"/>
    <property type="match status" value="1"/>
</dbReference>
<dbReference type="RefSeq" id="WP_142834573.1">
    <property type="nucleotide sequence ID" value="NZ_VFSV01000013.1"/>
</dbReference>
<keyword evidence="5 7" id="KW-1133">Transmembrane helix</keyword>
<comment type="caution">
    <text evidence="8">The sequence shown here is derived from an EMBL/GenBank/DDBJ whole genome shotgun (WGS) entry which is preliminary data.</text>
</comment>
<dbReference type="PANTHER" id="PTHR30462:SF3">
    <property type="entry name" value="INTERMEMBRANE TRANSPORT PROTEIN PQIA"/>
    <property type="match status" value="1"/>
</dbReference>
<feature type="transmembrane region" description="Helical" evidence="7">
    <location>
        <begin position="52"/>
        <end position="72"/>
    </location>
</feature>
<comment type="subcellular location">
    <subcellularLocation>
        <location evidence="1">Cell inner membrane</location>
    </subcellularLocation>
</comment>
<evidence type="ECO:0000256" key="2">
    <source>
        <dbReference type="ARBA" id="ARBA00022475"/>
    </source>
</evidence>
<evidence type="ECO:0000313" key="8">
    <source>
        <dbReference type="EMBL" id="TRD20666.1"/>
    </source>
</evidence>